<accession>A0A972FJM1</accession>
<dbReference type="AlphaFoldDB" id="A0A972FJM1"/>
<name>A0A972FJM1_9FLAO</name>
<reference evidence="3" key="1">
    <citation type="submission" date="2020-02" db="EMBL/GenBank/DDBJ databases">
        <title>Flavobacterium sp. genome.</title>
        <authorList>
            <person name="Jung H.S."/>
            <person name="Baek J.H."/>
            <person name="Jeon C.O."/>
        </authorList>
    </citation>
    <scope>NUCLEOTIDE SEQUENCE</scope>
    <source>
        <strain evidence="3">SE-s28</strain>
    </source>
</reference>
<feature type="modified residue" description="4-aspartylphosphate" evidence="1">
    <location>
        <position position="61"/>
    </location>
</feature>
<sequence length="146" mass="16451">MDHNNEYTVFYADDDPEDLDFFCEVTDSLAKDVSVVTHENGEKLLAALDNPPPQPVVVFLDLNMPGFNGFEVLKRVRSNEAFSNLPVVIFSTSSDEASIERSRELGANFYVTKSSHFPTLKKSIEHTLNIDWSSFKPNPENFVYAA</sequence>
<evidence type="ECO:0000313" key="4">
    <source>
        <dbReference type="Proteomes" id="UP000712080"/>
    </source>
</evidence>
<evidence type="ECO:0000256" key="1">
    <source>
        <dbReference type="PROSITE-ProRule" id="PRU00169"/>
    </source>
</evidence>
<dbReference type="PROSITE" id="PS50110">
    <property type="entry name" value="RESPONSE_REGULATORY"/>
    <property type="match status" value="1"/>
</dbReference>
<dbReference type="GO" id="GO:0000160">
    <property type="term" value="P:phosphorelay signal transduction system"/>
    <property type="evidence" value="ECO:0007669"/>
    <property type="project" value="InterPro"/>
</dbReference>
<dbReference type="InterPro" id="IPR052893">
    <property type="entry name" value="TCS_response_regulator"/>
</dbReference>
<dbReference type="InterPro" id="IPR001789">
    <property type="entry name" value="Sig_transdc_resp-reg_receiver"/>
</dbReference>
<dbReference type="Pfam" id="PF00072">
    <property type="entry name" value="Response_reg"/>
    <property type="match status" value="1"/>
</dbReference>
<dbReference type="SMART" id="SM00448">
    <property type="entry name" value="REC"/>
    <property type="match status" value="1"/>
</dbReference>
<evidence type="ECO:0000259" key="2">
    <source>
        <dbReference type="PROSITE" id="PS50110"/>
    </source>
</evidence>
<feature type="domain" description="Response regulatory" evidence="2">
    <location>
        <begin position="8"/>
        <end position="128"/>
    </location>
</feature>
<dbReference type="PANTHER" id="PTHR44520:SF1">
    <property type="entry name" value="TWO-COMPONENT SYSTEM REGULATORY PROTEIN"/>
    <property type="match status" value="1"/>
</dbReference>
<protein>
    <submittedName>
        <fullName evidence="3">Response regulator</fullName>
    </submittedName>
</protein>
<gene>
    <name evidence="3" type="ORF">G6047_02995</name>
</gene>
<keyword evidence="4" id="KW-1185">Reference proteome</keyword>
<keyword evidence="1" id="KW-0597">Phosphoprotein</keyword>
<dbReference type="Proteomes" id="UP000712080">
    <property type="component" value="Unassembled WGS sequence"/>
</dbReference>
<comment type="caution">
    <text evidence="3">The sequence shown here is derived from an EMBL/GenBank/DDBJ whole genome shotgun (WGS) entry which is preliminary data.</text>
</comment>
<dbReference type="InterPro" id="IPR011006">
    <property type="entry name" value="CheY-like_superfamily"/>
</dbReference>
<dbReference type="SUPFAM" id="SSF52172">
    <property type="entry name" value="CheY-like"/>
    <property type="match status" value="1"/>
</dbReference>
<dbReference type="RefSeq" id="WP_169525992.1">
    <property type="nucleotide sequence ID" value="NZ_JAAMPU010000097.1"/>
</dbReference>
<proteinExistence type="predicted"/>
<organism evidence="3 4">
    <name type="scientific">Flavobacterium silvaticum</name>
    <dbReference type="NCBI Taxonomy" id="1852020"/>
    <lineage>
        <taxon>Bacteria</taxon>
        <taxon>Pseudomonadati</taxon>
        <taxon>Bacteroidota</taxon>
        <taxon>Flavobacteriia</taxon>
        <taxon>Flavobacteriales</taxon>
        <taxon>Flavobacteriaceae</taxon>
        <taxon>Flavobacterium</taxon>
    </lineage>
</organism>
<dbReference type="EMBL" id="JAAMPU010000097">
    <property type="protein sequence ID" value="NMH26988.1"/>
    <property type="molecule type" value="Genomic_DNA"/>
</dbReference>
<dbReference type="Gene3D" id="3.40.50.2300">
    <property type="match status" value="1"/>
</dbReference>
<dbReference type="PANTHER" id="PTHR44520">
    <property type="entry name" value="RESPONSE REGULATOR RCP1-RELATED"/>
    <property type="match status" value="1"/>
</dbReference>
<evidence type="ECO:0000313" key="3">
    <source>
        <dbReference type="EMBL" id="NMH26988.1"/>
    </source>
</evidence>